<dbReference type="AlphaFoldDB" id="A0A1U7I3T9"/>
<dbReference type="RefSeq" id="WP_073597204.1">
    <property type="nucleotide sequence ID" value="NZ_MRCE01000059.1"/>
</dbReference>
<feature type="compositionally biased region" description="Basic and acidic residues" evidence="1">
    <location>
        <begin position="77"/>
        <end position="112"/>
    </location>
</feature>
<evidence type="ECO:0000256" key="1">
    <source>
        <dbReference type="SAM" id="MobiDB-lite"/>
    </source>
</evidence>
<organism evidence="3 4">
    <name type="scientific">[Phormidium ambiguum] IAM M-71</name>
    <dbReference type="NCBI Taxonomy" id="454136"/>
    <lineage>
        <taxon>Bacteria</taxon>
        <taxon>Bacillati</taxon>
        <taxon>Cyanobacteriota</taxon>
        <taxon>Cyanophyceae</taxon>
        <taxon>Oscillatoriophycideae</taxon>
        <taxon>Aerosakkonematales</taxon>
        <taxon>Aerosakkonemataceae</taxon>
        <taxon>Floridanema</taxon>
    </lineage>
</organism>
<sequence length="151" mass="16422">MYKYLPKRFSALVLSLILFVGTSIGYATVAQAAEISTIRLQIDDRTSLLLAEAVETPELTEDAEAAAKAEAKKAKEAAKAEAKKLEKEKEAEEKAAKTKLKEEKKAAKAEAKKLKKIKEEEEEAAKAEAKKAKETAKAEAKAKAEAEKTAE</sequence>
<feature type="compositionally biased region" description="Basic and acidic residues" evidence="1">
    <location>
        <begin position="124"/>
        <end position="151"/>
    </location>
</feature>
<keyword evidence="2" id="KW-0732">Signal</keyword>
<evidence type="ECO:0000313" key="4">
    <source>
        <dbReference type="Proteomes" id="UP000185860"/>
    </source>
</evidence>
<protein>
    <recommendedName>
        <fullName evidence="5">Protein TolA</fullName>
    </recommendedName>
</protein>
<comment type="caution">
    <text evidence="3">The sequence shown here is derived from an EMBL/GenBank/DDBJ whole genome shotgun (WGS) entry which is preliminary data.</text>
</comment>
<feature type="region of interest" description="Disordered" evidence="1">
    <location>
        <begin position="77"/>
        <end position="151"/>
    </location>
</feature>
<evidence type="ECO:0000256" key="2">
    <source>
        <dbReference type="SAM" id="SignalP"/>
    </source>
</evidence>
<feature type="signal peptide" evidence="2">
    <location>
        <begin position="1"/>
        <end position="32"/>
    </location>
</feature>
<evidence type="ECO:0000313" key="3">
    <source>
        <dbReference type="EMBL" id="OKH30773.1"/>
    </source>
</evidence>
<proteinExistence type="predicted"/>
<dbReference type="Proteomes" id="UP000185860">
    <property type="component" value="Unassembled WGS sequence"/>
</dbReference>
<dbReference type="STRING" id="454136.NIES2119_30250"/>
<feature type="chain" id="PRO_5012188649" description="Protein TolA" evidence="2">
    <location>
        <begin position="33"/>
        <end position="151"/>
    </location>
</feature>
<dbReference type="EMBL" id="MRCE01000059">
    <property type="protein sequence ID" value="OKH30773.1"/>
    <property type="molecule type" value="Genomic_DNA"/>
</dbReference>
<reference evidence="3 4" key="1">
    <citation type="submission" date="2016-11" db="EMBL/GenBank/DDBJ databases">
        <title>Draft Genome Sequences of Nine Cyanobacterial Strains from Diverse Habitats.</title>
        <authorList>
            <person name="Zhu T."/>
            <person name="Hou S."/>
            <person name="Lu X."/>
            <person name="Hess W.R."/>
        </authorList>
    </citation>
    <scope>NUCLEOTIDE SEQUENCE [LARGE SCALE GENOMIC DNA]</scope>
    <source>
        <strain evidence="3 4">IAM M-71</strain>
    </source>
</reference>
<evidence type="ECO:0008006" key="5">
    <source>
        <dbReference type="Google" id="ProtNLM"/>
    </source>
</evidence>
<name>A0A1U7I3T9_9CYAN</name>
<accession>A0A1U7I3T9</accession>
<gene>
    <name evidence="3" type="ORF">NIES2119_30250</name>
</gene>